<dbReference type="EMBL" id="JBITGY010000009">
    <property type="protein sequence ID" value="MFI6501860.1"/>
    <property type="molecule type" value="Genomic_DNA"/>
</dbReference>
<protein>
    <submittedName>
        <fullName evidence="3">MCE family protein</fullName>
    </submittedName>
</protein>
<reference evidence="3 4" key="1">
    <citation type="submission" date="2024-10" db="EMBL/GenBank/DDBJ databases">
        <title>The Natural Products Discovery Center: Release of the First 8490 Sequenced Strains for Exploring Actinobacteria Biosynthetic Diversity.</title>
        <authorList>
            <person name="Kalkreuter E."/>
            <person name="Kautsar S.A."/>
            <person name="Yang D."/>
            <person name="Bader C.D."/>
            <person name="Teijaro C.N."/>
            <person name="Fluegel L."/>
            <person name="Davis C.M."/>
            <person name="Simpson J.R."/>
            <person name="Lauterbach L."/>
            <person name="Steele A.D."/>
            <person name="Gui C."/>
            <person name="Meng S."/>
            <person name="Li G."/>
            <person name="Viehrig K."/>
            <person name="Ye F."/>
            <person name="Su P."/>
            <person name="Kiefer A.F."/>
            <person name="Nichols A."/>
            <person name="Cepeda A.J."/>
            <person name="Yan W."/>
            <person name="Fan B."/>
            <person name="Jiang Y."/>
            <person name="Adhikari A."/>
            <person name="Zheng C.-J."/>
            <person name="Schuster L."/>
            <person name="Cowan T.M."/>
            <person name="Smanski M.J."/>
            <person name="Chevrette M.G."/>
            <person name="De Carvalho L.P.S."/>
            <person name="Shen B."/>
        </authorList>
    </citation>
    <scope>NUCLEOTIDE SEQUENCE [LARGE SCALE GENOMIC DNA]</scope>
    <source>
        <strain evidence="3 4">NPDC050545</strain>
    </source>
</reference>
<comment type="caution">
    <text evidence="3">The sequence shown here is derived from an EMBL/GenBank/DDBJ whole genome shotgun (WGS) entry which is preliminary data.</text>
</comment>
<dbReference type="NCBIfam" id="TIGR00996">
    <property type="entry name" value="Mtu_fam_mce"/>
    <property type="match status" value="1"/>
</dbReference>
<dbReference type="Proteomes" id="UP001612741">
    <property type="component" value="Unassembled WGS sequence"/>
</dbReference>
<name>A0ABW7Z1Z5_9ACTN</name>
<dbReference type="InterPro" id="IPR005693">
    <property type="entry name" value="Mce"/>
</dbReference>
<gene>
    <name evidence="3" type="ORF">ACIBG2_31075</name>
</gene>
<dbReference type="PANTHER" id="PTHR33371">
    <property type="entry name" value="INTERMEMBRANE PHOSPHOLIPID TRANSPORT SYSTEM BINDING PROTEIN MLAD-RELATED"/>
    <property type="match status" value="1"/>
</dbReference>
<feature type="domain" description="Mammalian cell entry C-terminal" evidence="2">
    <location>
        <begin position="118"/>
        <end position="286"/>
    </location>
</feature>
<dbReference type="PANTHER" id="PTHR33371:SF17">
    <property type="entry name" value="MCE-FAMILY PROTEIN MCE1B"/>
    <property type="match status" value="1"/>
</dbReference>
<evidence type="ECO:0000313" key="3">
    <source>
        <dbReference type="EMBL" id="MFI6501860.1"/>
    </source>
</evidence>
<sequence length="330" mass="35220">MTTLKAALKLGVFTLATTVCVAMLAITISGVQFAAARVYRAAFTDATGLRPGDDVRAAGVRVGRVEEIVLAGTRAEVSFTVLDRTHLPRGVVAAIRWRNLVGDRYLALSTGRGGPGVLPPGELITDTRPALDVTALFNGFRPLLKAIQPQDVNKLSWQIIQVLQGEGGTVDSLLGHVASLTGALADRDAVIGRVVDNLTAVLAEIAGREDAYAELITDLQALVSGLAEDRQAIGDALTGLDRLTGVTADLVKRARPDLKASLRHADSLLSALNAERDVVDQTIKDVPLRLNQLTRAVSYGSWFNFYLCSLRVTSGAATTPKITDESRRCR</sequence>
<dbReference type="InterPro" id="IPR003399">
    <property type="entry name" value="Mce/MlaD"/>
</dbReference>
<accession>A0ABW7Z1Z5</accession>
<proteinExistence type="predicted"/>
<dbReference type="InterPro" id="IPR024516">
    <property type="entry name" value="Mce_C"/>
</dbReference>
<dbReference type="RefSeq" id="WP_397086737.1">
    <property type="nucleotide sequence ID" value="NZ_JBITGY010000009.1"/>
</dbReference>
<dbReference type="Pfam" id="PF02470">
    <property type="entry name" value="MlaD"/>
    <property type="match status" value="1"/>
</dbReference>
<keyword evidence="4" id="KW-1185">Reference proteome</keyword>
<feature type="domain" description="Mce/MlaD" evidence="1">
    <location>
        <begin position="38"/>
        <end position="111"/>
    </location>
</feature>
<dbReference type="InterPro" id="IPR052336">
    <property type="entry name" value="MlaD_Phospholipid_Transporter"/>
</dbReference>
<organism evidence="3 4">
    <name type="scientific">Nonomuraea typhae</name>
    <dbReference type="NCBI Taxonomy" id="2603600"/>
    <lineage>
        <taxon>Bacteria</taxon>
        <taxon>Bacillati</taxon>
        <taxon>Actinomycetota</taxon>
        <taxon>Actinomycetes</taxon>
        <taxon>Streptosporangiales</taxon>
        <taxon>Streptosporangiaceae</taxon>
        <taxon>Nonomuraea</taxon>
    </lineage>
</organism>
<evidence type="ECO:0000313" key="4">
    <source>
        <dbReference type="Proteomes" id="UP001612741"/>
    </source>
</evidence>
<evidence type="ECO:0000259" key="2">
    <source>
        <dbReference type="Pfam" id="PF11887"/>
    </source>
</evidence>
<dbReference type="Pfam" id="PF11887">
    <property type="entry name" value="Mce4_CUP1"/>
    <property type="match status" value="1"/>
</dbReference>
<evidence type="ECO:0000259" key="1">
    <source>
        <dbReference type="Pfam" id="PF02470"/>
    </source>
</evidence>